<dbReference type="GO" id="GO:0001614">
    <property type="term" value="F:purinergic nucleotide receptor activity"/>
    <property type="evidence" value="ECO:0007669"/>
    <property type="project" value="InterPro"/>
</dbReference>
<evidence type="ECO:0000256" key="5">
    <source>
        <dbReference type="ARBA" id="ARBA00022989"/>
    </source>
</evidence>
<keyword evidence="9" id="KW-0407">Ion channel</keyword>
<keyword evidence="4 12" id="KW-0812">Transmembrane</keyword>
<evidence type="ECO:0000256" key="3">
    <source>
        <dbReference type="ARBA" id="ARBA00022448"/>
    </source>
</evidence>
<feature type="binding site" evidence="10">
    <location>
        <position position="322"/>
    </location>
    <ligand>
        <name>ATP</name>
        <dbReference type="ChEBI" id="CHEBI:30616"/>
        <note>ligand shared between two neighboring subunits of the homotrimer</note>
    </ligand>
</feature>
<gene>
    <name evidence="13" type="ORF">EB796_022170</name>
</gene>
<feature type="disulfide bond" evidence="11">
    <location>
        <begin position="272"/>
        <end position="281"/>
    </location>
</feature>
<keyword evidence="14" id="KW-1185">Reference proteome</keyword>
<dbReference type="PANTHER" id="PTHR10125">
    <property type="entry name" value="P2X PURINOCEPTOR"/>
    <property type="match status" value="1"/>
</dbReference>
<feature type="binding site" evidence="10">
    <location>
        <position position="191"/>
    </location>
    <ligand>
        <name>ATP</name>
        <dbReference type="ChEBI" id="CHEBI:30616"/>
        <note>ligand shared between two neighboring subunits of the homotrimer</note>
    </ligand>
</feature>
<dbReference type="PRINTS" id="PR01307">
    <property type="entry name" value="P2XRECEPTOR"/>
</dbReference>
<dbReference type="OrthoDB" id="494673at2759"/>
<dbReference type="Gene3D" id="1.10.287.940">
    <property type="entry name" value="atp-gated p2x4 ion channel"/>
    <property type="match status" value="1"/>
</dbReference>
<keyword evidence="3" id="KW-0813">Transport</keyword>
<dbReference type="InterPro" id="IPR001429">
    <property type="entry name" value="P2X_purnocptor"/>
</dbReference>
<evidence type="ECO:0000256" key="2">
    <source>
        <dbReference type="ARBA" id="ARBA00009848"/>
    </source>
</evidence>
<dbReference type="EMBL" id="VXIV02003223">
    <property type="protein sequence ID" value="KAF6019519.1"/>
    <property type="molecule type" value="Genomic_DNA"/>
</dbReference>
<organism evidence="13 14">
    <name type="scientific">Bugula neritina</name>
    <name type="common">Brown bryozoan</name>
    <name type="synonym">Sertularia neritina</name>
    <dbReference type="NCBI Taxonomy" id="10212"/>
    <lineage>
        <taxon>Eukaryota</taxon>
        <taxon>Metazoa</taxon>
        <taxon>Spiralia</taxon>
        <taxon>Lophotrochozoa</taxon>
        <taxon>Bryozoa</taxon>
        <taxon>Gymnolaemata</taxon>
        <taxon>Cheilostomatida</taxon>
        <taxon>Flustrina</taxon>
        <taxon>Buguloidea</taxon>
        <taxon>Bugulidae</taxon>
        <taxon>Bugula</taxon>
    </lineage>
</organism>
<keyword evidence="10" id="KW-0067">ATP-binding</keyword>
<dbReference type="Proteomes" id="UP000593567">
    <property type="component" value="Unassembled WGS sequence"/>
</dbReference>
<dbReference type="GO" id="GO:0004931">
    <property type="term" value="F:extracellularly ATP-gated monoatomic cation channel activity"/>
    <property type="evidence" value="ECO:0007669"/>
    <property type="project" value="InterPro"/>
</dbReference>
<evidence type="ECO:0000256" key="11">
    <source>
        <dbReference type="PIRSR" id="PIRSR005713-2"/>
    </source>
</evidence>
<reference evidence="13" key="1">
    <citation type="submission" date="2020-06" db="EMBL/GenBank/DDBJ databases">
        <title>Draft genome of Bugula neritina, a colonial animal packing powerful symbionts and potential medicines.</title>
        <authorList>
            <person name="Rayko M."/>
        </authorList>
    </citation>
    <scope>NUCLEOTIDE SEQUENCE [LARGE SCALE GENOMIC DNA]</scope>
    <source>
        <strain evidence="13">Kwan_BN1</strain>
    </source>
</reference>
<evidence type="ECO:0000313" key="14">
    <source>
        <dbReference type="Proteomes" id="UP000593567"/>
    </source>
</evidence>
<protein>
    <submittedName>
        <fullName evidence="13">P2RX1</fullName>
    </submittedName>
</protein>
<comment type="caution">
    <text evidence="13">The sequence shown here is derived from an EMBL/GenBank/DDBJ whole genome shotgun (WGS) entry which is preliminary data.</text>
</comment>
<feature type="disulfide bond" evidence="11">
    <location>
        <begin position="133"/>
        <end position="157"/>
    </location>
</feature>
<feature type="transmembrane region" description="Helical" evidence="12">
    <location>
        <begin position="35"/>
        <end position="54"/>
    </location>
</feature>
<keyword evidence="5 12" id="KW-1133">Transmembrane helix</keyword>
<dbReference type="AlphaFoldDB" id="A0A7J7J020"/>
<dbReference type="GO" id="GO:0098794">
    <property type="term" value="C:postsynapse"/>
    <property type="evidence" value="ECO:0007669"/>
    <property type="project" value="GOC"/>
</dbReference>
<evidence type="ECO:0000256" key="7">
    <source>
        <dbReference type="ARBA" id="ARBA00023136"/>
    </source>
</evidence>
<evidence type="ECO:0000256" key="12">
    <source>
        <dbReference type="SAM" id="Phobius"/>
    </source>
</evidence>
<dbReference type="GO" id="GO:0012505">
    <property type="term" value="C:endomembrane system"/>
    <property type="evidence" value="ECO:0007669"/>
    <property type="project" value="UniProtKB-SubCell"/>
</dbReference>
<keyword evidence="7 12" id="KW-0472">Membrane</keyword>
<feature type="disulfide bond" evidence="11">
    <location>
        <begin position="139"/>
        <end position="164"/>
    </location>
</feature>
<evidence type="ECO:0000256" key="4">
    <source>
        <dbReference type="ARBA" id="ARBA00022692"/>
    </source>
</evidence>
<feature type="binding site" evidence="10">
    <location>
        <begin position="72"/>
        <end position="74"/>
    </location>
    <ligand>
        <name>ATP</name>
        <dbReference type="ChEBI" id="CHEBI:30616"/>
        <note>ligand shared between two neighboring subunits of the homotrimer</note>
    </ligand>
</feature>
<evidence type="ECO:0000256" key="8">
    <source>
        <dbReference type="ARBA" id="ARBA00023286"/>
    </source>
</evidence>
<proteinExistence type="inferred from homology"/>
<dbReference type="PIRSF" id="PIRSF005713">
    <property type="entry name" value="P2X_purinoceptor"/>
    <property type="match status" value="1"/>
</dbReference>
<keyword evidence="6" id="KW-0406">Ion transport</keyword>
<dbReference type="Pfam" id="PF00864">
    <property type="entry name" value="P2X_receptor"/>
    <property type="match status" value="1"/>
</dbReference>
<feature type="disulfide bond" evidence="11">
    <location>
        <begin position="122"/>
        <end position="170"/>
    </location>
</feature>
<sequence>MAQTNACLYVQRGIAVFFEYDTPKIVHIKSKSIGIFNRLVQLAIIGYIIGWVFIYKKGYQLEDVGVSGTTTKVKGVAYTKDPRVGNQKLWDSTDIVVPAEENNAFFVMTNMIITNDQSPSECAESPTVPGANCTEDKDCLPINKPFLLGHGVTTGVCNKTTKTCMVEAWCPIEHDKLPTRYPVLNATKTFTVLIKNHVYFPYYKKTRSNIVESTNASYLQGCNYDAANDPFCPVFRLGYIVDHAQQQMEKKQTYDDMAYEGGVVSIRISWDCNFDYDPLLCKPKYSFDRLDKGEDSLIAKGYNYRFSHNYFQNDVQKRQLIKAYGILFIITMDARAAAFNVIPTLQNIGSGLALLSIATIVCDVFVLYLHKKRKFFRSHKYEEVTNTDAFSIMEDDDEDM</sequence>
<comment type="subcellular location">
    <subcellularLocation>
        <location evidence="1">Endomembrane system</location>
    </subcellularLocation>
</comment>
<keyword evidence="8" id="KW-1071">Ligand-gated ion channel</keyword>
<dbReference type="PANTHER" id="PTHR10125:SF31">
    <property type="entry name" value="P2X RECEPTOR E"/>
    <property type="match status" value="1"/>
</dbReference>
<evidence type="ECO:0000256" key="9">
    <source>
        <dbReference type="ARBA" id="ARBA00023303"/>
    </source>
</evidence>
<dbReference type="InterPro" id="IPR027309">
    <property type="entry name" value="P2X_extracellular_dom_sf"/>
</dbReference>
<dbReference type="GO" id="GO:0005524">
    <property type="term" value="F:ATP binding"/>
    <property type="evidence" value="ECO:0007669"/>
    <property type="project" value="UniProtKB-KW"/>
</dbReference>
<dbReference type="InterPro" id="IPR059116">
    <property type="entry name" value="P2X_receptor"/>
</dbReference>
<dbReference type="GO" id="GO:0033198">
    <property type="term" value="P:response to ATP"/>
    <property type="evidence" value="ECO:0007669"/>
    <property type="project" value="InterPro"/>
</dbReference>
<name>A0A7J7J020_BUGNE</name>
<feature type="disulfide bond" evidence="11">
    <location>
        <begin position="222"/>
        <end position="232"/>
    </location>
</feature>
<evidence type="ECO:0000256" key="10">
    <source>
        <dbReference type="PIRSR" id="PIRSR005713-1"/>
    </source>
</evidence>
<dbReference type="GO" id="GO:0005886">
    <property type="term" value="C:plasma membrane"/>
    <property type="evidence" value="ECO:0007669"/>
    <property type="project" value="InterPro"/>
</dbReference>
<evidence type="ECO:0000256" key="6">
    <source>
        <dbReference type="ARBA" id="ARBA00023065"/>
    </source>
</evidence>
<accession>A0A7J7J020</accession>
<keyword evidence="11" id="KW-1015">Disulfide bond</keyword>
<evidence type="ECO:0000256" key="1">
    <source>
        <dbReference type="ARBA" id="ARBA00004308"/>
    </source>
</evidence>
<evidence type="ECO:0000313" key="13">
    <source>
        <dbReference type="EMBL" id="KAF6019519.1"/>
    </source>
</evidence>
<keyword evidence="10" id="KW-0547">Nucleotide-binding</keyword>
<dbReference type="GO" id="GO:0070588">
    <property type="term" value="P:calcium ion transmembrane transport"/>
    <property type="evidence" value="ECO:0007669"/>
    <property type="project" value="TreeGrafter"/>
</dbReference>
<dbReference type="NCBIfam" id="TIGR00863">
    <property type="entry name" value="P2X"/>
    <property type="match status" value="1"/>
</dbReference>
<dbReference type="Gene3D" id="2.60.490.10">
    <property type="entry name" value="atp-gated p2x4 ion channel domain"/>
    <property type="match status" value="1"/>
</dbReference>
<feature type="binding site" evidence="10">
    <location>
        <begin position="303"/>
        <end position="305"/>
    </location>
    <ligand>
        <name>ATP</name>
        <dbReference type="ChEBI" id="CHEBI:30616"/>
        <note>ligand shared between two neighboring subunits of the homotrimer</note>
    </ligand>
</feature>
<feature type="transmembrane region" description="Helical" evidence="12">
    <location>
        <begin position="348"/>
        <end position="369"/>
    </location>
</feature>
<comment type="similarity">
    <text evidence="2">Belongs to the P2X receptor family.</text>
</comment>